<feature type="non-terminal residue" evidence="3">
    <location>
        <position position="1"/>
    </location>
</feature>
<dbReference type="GO" id="GO:0009740">
    <property type="term" value="P:gibberellic acid mediated signaling pathway"/>
    <property type="evidence" value="ECO:0007669"/>
    <property type="project" value="TreeGrafter"/>
</dbReference>
<evidence type="ECO:0000256" key="1">
    <source>
        <dbReference type="SAM" id="MobiDB-lite"/>
    </source>
</evidence>
<organism evidence="3 4">
    <name type="scientific">Pisum sativum</name>
    <name type="common">Garden pea</name>
    <name type="synonym">Lathyrus oleraceus</name>
    <dbReference type="NCBI Taxonomy" id="3888"/>
    <lineage>
        <taxon>Eukaryota</taxon>
        <taxon>Viridiplantae</taxon>
        <taxon>Streptophyta</taxon>
        <taxon>Embryophyta</taxon>
        <taxon>Tracheophyta</taxon>
        <taxon>Spermatophyta</taxon>
        <taxon>Magnoliopsida</taxon>
        <taxon>eudicotyledons</taxon>
        <taxon>Gunneridae</taxon>
        <taxon>Pentapetalae</taxon>
        <taxon>rosids</taxon>
        <taxon>fabids</taxon>
        <taxon>Fabales</taxon>
        <taxon>Fabaceae</taxon>
        <taxon>Papilionoideae</taxon>
        <taxon>50 kb inversion clade</taxon>
        <taxon>NPAAA clade</taxon>
        <taxon>Hologalegina</taxon>
        <taxon>IRL clade</taxon>
        <taxon>Fabeae</taxon>
        <taxon>Lathyrus</taxon>
    </lineage>
</organism>
<name>A0A9D4WPF3_PEA</name>
<dbReference type="PANTHER" id="PTHR47750">
    <property type="entry name" value="F-BOX PROTEIN SNE"/>
    <property type="match status" value="1"/>
</dbReference>
<evidence type="ECO:0000313" key="4">
    <source>
        <dbReference type="Proteomes" id="UP001058974"/>
    </source>
</evidence>
<dbReference type="PANTHER" id="PTHR47750:SF7">
    <property type="entry name" value="F-BOX PROTEIN"/>
    <property type="match status" value="1"/>
</dbReference>
<dbReference type="Gene3D" id="1.20.1280.50">
    <property type="match status" value="1"/>
</dbReference>
<dbReference type="Gramene" id="Psat05G0141400-T1">
    <property type="protein sequence ID" value="KAI5404251.1"/>
    <property type="gene ID" value="KIW84_051414"/>
</dbReference>
<dbReference type="InterPro" id="IPR044184">
    <property type="entry name" value="SNE/GID2"/>
</dbReference>
<feature type="compositionally biased region" description="Low complexity" evidence="1">
    <location>
        <begin position="201"/>
        <end position="216"/>
    </location>
</feature>
<evidence type="ECO:0000259" key="2">
    <source>
        <dbReference type="Pfam" id="PF12937"/>
    </source>
</evidence>
<feature type="region of interest" description="Disordered" evidence="1">
    <location>
        <begin position="198"/>
        <end position="218"/>
    </location>
</feature>
<protein>
    <recommendedName>
        <fullName evidence="2">F-box domain-containing protein</fullName>
    </recommendedName>
</protein>
<evidence type="ECO:0000313" key="3">
    <source>
        <dbReference type="EMBL" id="KAI5404251.1"/>
    </source>
</evidence>
<dbReference type="SUPFAM" id="SSF81383">
    <property type="entry name" value="F-box domain"/>
    <property type="match status" value="1"/>
</dbReference>
<dbReference type="EMBL" id="JAMSHJ010000005">
    <property type="protein sequence ID" value="KAI5404251.1"/>
    <property type="molecule type" value="Genomic_DNA"/>
</dbReference>
<comment type="caution">
    <text evidence="3">The sequence shown here is derived from an EMBL/GenBank/DDBJ whole genome shotgun (WGS) entry which is preliminary data.</text>
</comment>
<dbReference type="FunFam" id="1.20.1280.50:FF:000070">
    <property type="entry name" value="F-box protein GID2"/>
    <property type="match status" value="1"/>
</dbReference>
<gene>
    <name evidence="3" type="ORF">KIW84_051414</name>
</gene>
<dbReference type="GO" id="GO:0009937">
    <property type="term" value="P:regulation of gibberellic acid mediated signaling pathway"/>
    <property type="evidence" value="ECO:0007669"/>
    <property type="project" value="InterPro"/>
</dbReference>
<dbReference type="CDD" id="cd22151">
    <property type="entry name" value="F-box_AtGID2-like"/>
    <property type="match status" value="1"/>
</dbReference>
<dbReference type="Pfam" id="PF12937">
    <property type="entry name" value="F-box-like"/>
    <property type="match status" value="1"/>
</dbReference>
<proteinExistence type="predicted"/>
<accession>A0A9D4WPF3</accession>
<dbReference type="InterPro" id="IPR001810">
    <property type="entry name" value="F-box_dom"/>
</dbReference>
<feature type="domain" description="F-box" evidence="2">
    <location>
        <begin position="124"/>
        <end position="162"/>
    </location>
</feature>
<reference evidence="3 4" key="1">
    <citation type="journal article" date="2022" name="Nat. Genet.">
        <title>Improved pea reference genome and pan-genome highlight genomic features and evolutionary characteristics.</title>
        <authorList>
            <person name="Yang T."/>
            <person name="Liu R."/>
            <person name="Luo Y."/>
            <person name="Hu S."/>
            <person name="Wang D."/>
            <person name="Wang C."/>
            <person name="Pandey M.K."/>
            <person name="Ge S."/>
            <person name="Xu Q."/>
            <person name="Li N."/>
            <person name="Li G."/>
            <person name="Huang Y."/>
            <person name="Saxena R.K."/>
            <person name="Ji Y."/>
            <person name="Li M."/>
            <person name="Yan X."/>
            <person name="He Y."/>
            <person name="Liu Y."/>
            <person name="Wang X."/>
            <person name="Xiang C."/>
            <person name="Varshney R.K."/>
            <person name="Ding H."/>
            <person name="Gao S."/>
            <person name="Zong X."/>
        </authorList>
    </citation>
    <scope>NUCLEOTIDE SEQUENCE [LARGE SCALE GENOMIC DNA]</scope>
    <source>
        <strain evidence="3 4">cv. Zhongwan 6</strain>
    </source>
</reference>
<dbReference type="AlphaFoldDB" id="A0A9D4WPF3"/>
<dbReference type="GO" id="GO:0019005">
    <property type="term" value="C:SCF ubiquitin ligase complex"/>
    <property type="evidence" value="ECO:0007669"/>
    <property type="project" value="InterPro"/>
</dbReference>
<sequence length="259" mass="29529">TKSSINLKKNRNAFISVFVVFENLQKQVHPLSLTFTSPAPFPTPEFHLLQLFLYYYLNQPSLSSLNTPFILPIFHLGKTKSKRYSMKRSLSISSPTTEDRKMKKVKETEIDDKNRGLASFDENMLFEVLKHVDAKTLAMAGCVNKQWHKTAQDERLWELICTKQWANTGCGEQQLRSVVLALGGFRRLHSLYLLPLSKPQTSSSSTSTSSCSSSSSWGPIPQVIRSKPLPRLGKDEVHLSLSLLSIRYYEKMNFNNRNL</sequence>
<dbReference type="Proteomes" id="UP001058974">
    <property type="component" value="Chromosome 5"/>
</dbReference>
<keyword evidence="4" id="KW-1185">Reference proteome</keyword>
<dbReference type="InterPro" id="IPR036047">
    <property type="entry name" value="F-box-like_dom_sf"/>
</dbReference>